<dbReference type="EMBL" id="PSQE01000003">
    <property type="protein sequence ID" value="RHN65583.1"/>
    <property type="molecule type" value="Genomic_DNA"/>
</dbReference>
<proteinExistence type="predicted"/>
<evidence type="ECO:0000313" key="1">
    <source>
        <dbReference type="EMBL" id="RHN65583.1"/>
    </source>
</evidence>
<name>A0A396ILQ7_MEDTR</name>
<accession>A0A396ILQ7</accession>
<dbReference type="Proteomes" id="UP000265566">
    <property type="component" value="Chromosome 3"/>
</dbReference>
<organism evidence="1">
    <name type="scientific">Medicago truncatula</name>
    <name type="common">Barrel medic</name>
    <name type="synonym">Medicago tribuloides</name>
    <dbReference type="NCBI Taxonomy" id="3880"/>
    <lineage>
        <taxon>Eukaryota</taxon>
        <taxon>Viridiplantae</taxon>
        <taxon>Streptophyta</taxon>
        <taxon>Embryophyta</taxon>
        <taxon>Tracheophyta</taxon>
        <taxon>Spermatophyta</taxon>
        <taxon>Magnoliopsida</taxon>
        <taxon>eudicotyledons</taxon>
        <taxon>Gunneridae</taxon>
        <taxon>Pentapetalae</taxon>
        <taxon>rosids</taxon>
        <taxon>fabids</taxon>
        <taxon>Fabales</taxon>
        <taxon>Fabaceae</taxon>
        <taxon>Papilionoideae</taxon>
        <taxon>50 kb inversion clade</taxon>
        <taxon>NPAAA clade</taxon>
        <taxon>Hologalegina</taxon>
        <taxon>IRL clade</taxon>
        <taxon>Trifolieae</taxon>
        <taxon>Medicago</taxon>
    </lineage>
</organism>
<comment type="caution">
    <text evidence="1">The sequence shown here is derived from an EMBL/GenBank/DDBJ whole genome shotgun (WGS) entry which is preliminary data.</text>
</comment>
<sequence>MWEQIGHIQAKHHDTFSKTFCTLFLDKNTHCLQNKKDMKIYIHNQQDIHMISNIFIMKLHTNHPHHMPTFYEKIYHKKCTNLDQTQN</sequence>
<gene>
    <name evidence="1" type="ORF">MtrunA17_Chr3g0081451</name>
</gene>
<dbReference type="Gramene" id="rna13437">
    <property type="protein sequence ID" value="RHN65583.1"/>
    <property type="gene ID" value="gene13437"/>
</dbReference>
<protein>
    <submittedName>
        <fullName evidence="1">Uncharacterized protein</fullName>
    </submittedName>
</protein>
<reference evidence="1" key="1">
    <citation type="journal article" date="2018" name="Nat. Plants">
        <title>Whole-genome landscape of Medicago truncatula symbiotic genes.</title>
        <authorList>
            <person name="Pecrix Y."/>
            <person name="Gamas P."/>
            <person name="Carrere S."/>
        </authorList>
    </citation>
    <scope>NUCLEOTIDE SEQUENCE</scope>
    <source>
        <tissue evidence="1">Leaves</tissue>
    </source>
</reference>
<dbReference type="AlphaFoldDB" id="A0A396ILQ7"/>